<dbReference type="AlphaFoldDB" id="A0A5E7WUR1"/>
<name>A0A5E7WUR1_PSEFL</name>
<evidence type="ECO:0000256" key="1">
    <source>
        <dbReference type="SAM" id="Phobius"/>
    </source>
</evidence>
<feature type="transmembrane region" description="Helical" evidence="1">
    <location>
        <begin position="53"/>
        <end position="74"/>
    </location>
</feature>
<evidence type="ECO:0000313" key="3">
    <source>
        <dbReference type="Proteomes" id="UP000325645"/>
    </source>
</evidence>
<evidence type="ECO:0008006" key="4">
    <source>
        <dbReference type="Google" id="ProtNLM"/>
    </source>
</evidence>
<evidence type="ECO:0000313" key="2">
    <source>
        <dbReference type="EMBL" id="VVQ38397.1"/>
    </source>
</evidence>
<feature type="transmembrane region" description="Helical" evidence="1">
    <location>
        <begin position="112"/>
        <end position="129"/>
    </location>
</feature>
<keyword evidence="1" id="KW-0472">Membrane</keyword>
<organism evidence="2 3">
    <name type="scientific">Pseudomonas fluorescens</name>
    <dbReference type="NCBI Taxonomy" id="294"/>
    <lineage>
        <taxon>Bacteria</taxon>
        <taxon>Pseudomonadati</taxon>
        <taxon>Pseudomonadota</taxon>
        <taxon>Gammaproteobacteria</taxon>
        <taxon>Pseudomonadales</taxon>
        <taxon>Pseudomonadaceae</taxon>
        <taxon>Pseudomonas</taxon>
    </lineage>
</organism>
<sequence length="169" mass="20118">MNPRYHEIHRVEIKRRLYRYADQQWDALFGVFAASIIFAGFGVRFCFSPIPGSWIIGFVFFSLSALIFTLYRWMLRTLSKRGTDSGWLNTSDQLIIVALICLAIFLPDSNQLALFFFFLCAGAYGNWRLRQNLQIHLKRYYFRETREYIREIERYSPRPKRPTKLKAPQ</sequence>
<dbReference type="RefSeq" id="WP_150659082.1">
    <property type="nucleotide sequence ID" value="NZ_CABVJH010000018.1"/>
</dbReference>
<proteinExistence type="predicted"/>
<dbReference type="EMBL" id="CABVJH010000018">
    <property type="protein sequence ID" value="VVQ38397.1"/>
    <property type="molecule type" value="Genomic_DNA"/>
</dbReference>
<accession>A0A5E7WUR1</accession>
<reference evidence="2 3" key="1">
    <citation type="submission" date="2019-09" db="EMBL/GenBank/DDBJ databases">
        <authorList>
            <person name="Chandra G."/>
            <person name="Truman W A."/>
        </authorList>
    </citation>
    <scope>NUCLEOTIDE SEQUENCE [LARGE SCALE GENOMIC DNA]</scope>
    <source>
        <strain evidence="2">PS943</strain>
    </source>
</reference>
<feature type="transmembrane region" description="Helical" evidence="1">
    <location>
        <begin position="86"/>
        <end position="106"/>
    </location>
</feature>
<gene>
    <name evidence="2" type="ORF">PS943_05840</name>
</gene>
<keyword evidence="1" id="KW-0812">Transmembrane</keyword>
<keyword evidence="1" id="KW-1133">Transmembrane helix</keyword>
<dbReference type="Proteomes" id="UP000325645">
    <property type="component" value="Unassembled WGS sequence"/>
</dbReference>
<protein>
    <recommendedName>
        <fullName evidence="4">Transmembrane protein</fullName>
    </recommendedName>
</protein>
<feature type="transmembrane region" description="Helical" evidence="1">
    <location>
        <begin position="25"/>
        <end position="47"/>
    </location>
</feature>